<evidence type="ECO:0000256" key="6">
    <source>
        <dbReference type="SAM" id="Phobius"/>
    </source>
</evidence>
<dbReference type="InterPro" id="IPR005495">
    <property type="entry name" value="LptG/LptF_permease"/>
</dbReference>
<feature type="transmembrane region" description="Helical" evidence="6">
    <location>
        <begin position="71"/>
        <end position="92"/>
    </location>
</feature>
<evidence type="ECO:0000256" key="1">
    <source>
        <dbReference type="ARBA" id="ARBA00004651"/>
    </source>
</evidence>
<dbReference type="GO" id="GO:0043190">
    <property type="term" value="C:ATP-binding cassette (ABC) transporter complex"/>
    <property type="evidence" value="ECO:0007669"/>
    <property type="project" value="TreeGrafter"/>
</dbReference>
<gene>
    <name evidence="7" type="ORF">JBKA6_0672</name>
</gene>
<comment type="subcellular location">
    <subcellularLocation>
        <location evidence="1">Cell membrane</location>
        <topology evidence="1">Multi-pass membrane protein</topology>
    </subcellularLocation>
</comment>
<keyword evidence="8" id="KW-1185">Reference proteome</keyword>
<keyword evidence="4 6" id="KW-1133">Transmembrane helix</keyword>
<feature type="transmembrane region" description="Helical" evidence="6">
    <location>
        <begin position="387"/>
        <end position="403"/>
    </location>
</feature>
<dbReference type="GO" id="GO:0015920">
    <property type="term" value="P:lipopolysaccharide transport"/>
    <property type="evidence" value="ECO:0007669"/>
    <property type="project" value="TreeGrafter"/>
</dbReference>
<protein>
    <submittedName>
        <fullName evidence="7">Permease</fullName>
    </submittedName>
</protein>
<dbReference type="Pfam" id="PF03739">
    <property type="entry name" value="LptF_LptG"/>
    <property type="match status" value="1"/>
</dbReference>
<evidence type="ECO:0000256" key="4">
    <source>
        <dbReference type="ARBA" id="ARBA00022989"/>
    </source>
</evidence>
<proteinExistence type="predicted"/>
<name>A0A1J1E168_9FLAO</name>
<evidence type="ECO:0000256" key="2">
    <source>
        <dbReference type="ARBA" id="ARBA00022475"/>
    </source>
</evidence>
<evidence type="ECO:0000313" key="8">
    <source>
        <dbReference type="Proteomes" id="UP000243197"/>
    </source>
</evidence>
<keyword evidence="2" id="KW-1003">Cell membrane</keyword>
<dbReference type="AlphaFoldDB" id="A0A1J1E168"/>
<accession>A0A1J1E168</accession>
<reference evidence="7 8" key="1">
    <citation type="submission" date="2014-03" db="EMBL/GenBank/DDBJ databases">
        <title>complete genome sequence of Flavobacteriaceae bacterium JBKA-6.</title>
        <authorList>
            <person name="Takano T."/>
            <person name="Nakamura Y."/>
            <person name="Takuma S."/>
            <person name="Yasuike M."/>
            <person name="Matsuyama T."/>
            <person name="Sakai T."/>
            <person name="Fujiwara A."/>
            <person name="Kimoto K."/>
            <person name="Fukuda Y."/>
            <person name="Kondo H."/>
            <person name="Hirono I."/>
            <person name="Nakayasu C."/>
        </authorList>
    </citation>
    <scope>NUCLEOTIDE SEQUENCE [LARGE SCALE GENOMIC DNA]</scope>
    <source>
        <strain evidence="7 8">JBKA-6</strain>
    </source>
</reference>
<organism evidence="7 8">
    <name type="scientific">Ichthyobacterium seriolicida</name>
    <dbReference type="NCBI Taxonomy" id="242600"/>
    <lineage>
        <taxon>Bacteria</taxon>
        <taxon>Pseudomonadati</taxon>
        <taxon>Bacteroidota</taxon>
        <taxon>Flavobacteriia</taxon>
        <taxon>Flavobacteriales</taxon>
        <taxon>Ichthyobacteriaceae</taxon>
        <taxon>Ichthyobacterium</taxon>
    </lineage>
</organism>
<feature type="transmembrane region" description="Helical" evidence="6">
    <location>
        <begin position="360"/>
        <end position="380"/>
    </location>
</feature>
<dbReference type="Proteomes" id="UP000243197">
    <property type="component" value="Chromosome"/>
</dbReference>
<evidence type="ECO:0000256" key="3">
    <source>
        <dbReference type="ARBA" id="ARBA00022692"/>
    </source>
</evidence>
<feature type="transmembrane region" description="Helical" evidence="6">
    <location>
        <begin position="20"/>
        <end position="50"/>
    </location>
</feature>
<keyword evidence="5 6" id="KW-0472">Membrane</keyword>
<dbReference type="KEGG" id="ise:JBKA6_0672"/>
<feature type="transmembrane region" description="Helical" evidence="6">
    <location>
        <begin position="415"/>
        <end position="435"/>
    </location>
</feature>
<keyword evidence="3 6" id="KW-0812">Transmembrane</keyword>
<dbReference type="EMBL" id="AP014564">
    <property type="protein sequence ID" value="BAV94685.1"/>
    <property type="molecule type" value="Genomic_DNA"/>
</dbReference>
<dbReference type="PANTHER" id="PTHR33529:SF6">
    <property type="entry name" value="YJGP_YJGQ FAMILY PERMEASE"/>
    <property type="match status" value="1"/>
</dbReference>
<dbReference type="PANTHER" id="PTHR33529">
    <property type="entry name" value="SLR0882 PROTEIN-RELATED"/>
    <property type="match status" value="1"/>
</dbReference>
<sequence>MRFFYLYIDEFVGKGLEVSVILQMVLYFIPSLIPDMLPLAILLTSIMTLGKIGESFELAAMKSAGLSLYRIIRPLMIFILLVSCGAFLFYNYTIPYSSYKSKNLYWNISRVKPALNIKPNVFNNLVEGFNIRVSKKYGENGNMLKDVIIYDYSNGIKYKRIITASRGEMKIDDDTNTLIFSLEDGYIYENVKVDSEQGRKNRPFTKAKFEENILYVDLSPLKNTDLNSEISSKEYSMLNISQIYDRMDTVKLESRKQIQDVSTRNYNQIHSIRSNSSEIDNIDIASIDETSFLNVWPKNSTFKSLDSLQSRIANSDQTYLIQTGIDNIRRKYEDIKRELEMAKYRKTTLAKYEIEIHKKYALSFNCLVLFFIGAPLGAIIRRGGMGAPVVIGIVIFLLNYVMSRSGQHMGEELKLSPFLAVWYPSMFLLPFGIWLTRKATNDSKLFNIEVYINPFRKLIRYTKNKKNNA</sequence>
<evidence type="ECO:0000313" key="7">
    <source>
        <dbReference type="EMBL" id="BAV94685.1"/>
    </source>
</evidence>
<evidence type="ECO:0000256" key="5">
    <source>
        <dbReference type="ARBA" id="ARBA00023136"/>
    </source>
</evidence>